<protein>
    <recommendedName>
        <fullName evidence="3">Glycosyl hydrolase family 32 N-terminal domain-containing protein</fullName>
    </recommendedName>
</protein>
<keyword evidence="2" id="KW-1185">Reference proteome</keyword>
<dbReference type="EMBL" id="BKAG01000011">
    <property type="protein sequence ID" value="GEP42594.1"/>
    <property type="molecule type" value="Genomic_DNA"/>
</dbReference>
<gene>
    <name evidence="1" type="ORF">BGE01nite_18850</name>
</gene>
<dbReference type="AlphaFoldDB" id="A0A512M799"/>
<dbReference type="SUPFAM" id="SSF75005">
    <property type="entry name" value="Arabinanase/levansucrase/invertase"/>
    <property type="match status" value="2"/>
</dbReference>
<proteinExistence type="predicted"/>
<reference evidence="1 2" key="1">
    <citation type="submission" date="2019-07" db="EMBL/GenBank/DDBJ databases">
        <title>Whole genome shotgun sequence of Brevifollis gellanilyticus NBRC 108608.</title>
        <authorList>
            <person name="Hosoyama A."/>
            <person name="Uohara A."/>
            <person name="Ohji S."/>
            <person name="Ichikawa N."/>
        </authorList>
    </citation>
    <scope>NUCLEOTIDE SEQUENCE [LARGE SCALE GENOMIC DNA]</scope>
    <source>
        <strain evidence="1 2">NBRC 108608</strain>
    </source>
</reference>
<evidence type="ECO:0000313" key="1">
    <source>
        <dbReference type="EMBL" id="GEP42594.1"/>
    </source>
</evidence>
<evidence type="ECO:0000313" key="2">
    <source>
        <dbReference type="Proteomes" id="UP000321577"/>
    </source>
</evidence>
<organism evidence="1 2">
    <name type="scientific">Brevifollis gellanilyticus</name>
    <dbReference type="NCBI Taxonomy" id="748831"/>
    <lineage>
        <taxon>Bacteria</taxon>
        <taxon>Pseudomonadati</taxon>
        <taxon>Verrucomicrobiota</taxon>
        <taxon>Verrucomicrobiia</taxon>
        <taxon>Verrucomicrobiales</taxon>
        <taxon>Verrucomicrobiaceae</taxon>
    </lineage>
</organism>
<accession>A0A512M799</accession>
<comment type="caution">
    <text evidence="1">The sequence shown here is derived from an EMBL/GenBank/DDBJ whole genome shotgun (WGS) entry which is preliminary data.</text>
</comment>
<dbReference type="Gene3D" id="2.115.10.20">
    <property type="entry name" value="Glycosyl hydrolase domain, family 43"/>
    <property type="match status" value="1"/>
</dbReference>
<evidence type="ECO:0008006" key="3">
    <source>
        <dbReference type="Google" id="ProtNLM"/>
    </source>
</evidence>
<dbReference type="InterPro" id="IPR023296">
    <property type="entry name" value="Glyco_hydro_beta-prop_sf"/>
</dbReference>
<sequence>MLDDYLIEKMQGAALKLHRPEAQYVALVCDAEWEGNTSGYFSLFQDGDLFRCYYRGSHHGEEGGKPSHSGVTCYAESRDGITWTKPKLGLFEFRGSKENNIVHMGDGCGTFAPFLDSNPNCPPESRFKALATMGNDVERKKNPALQAYQSADGLHWKLMRDKPVITAGSFDSQNTAHYDNARGEYRAYWRYFTGGYTDERGWKPKGVRAIRTATSKDFLTWENHANLDYGKDAPEVQLYTNATRPYARAPHLMLGFPTRYQPKHSQVEPVFMSSRDRVNFKRWEEALIPITAPKDRDGNRSNYMTCGMLFLPGKPSELSVYASEAYYAGPGSRIRRFSFRVDGFVSATAKQGELLTKALTFAGTKLNLNLVSRGESRVEILDEAGKPVPGFTAEDCQPLKGDFVDQAVSWKGGDLSKLAGKTVQLRFVLSDADLFALQFFP</sequence>
<name>A0A512M799_9BACT</name>
<dbReference type="Proteomes" id="UP000321577">
    <property type="component" value="Unassembled WGS sequence"/>
</dbReference>